<feature type="region of interest" description="Disordered" evidence="1">
    <location>
        <begin position="113"/>
        <end position="133"/>
    </location>
</feature>
<feature type="compositionally biased region" description="Basic and acidic residues" evidence="1">
    <location>
        <begin position="121"/>
        <end position="130"/>
    </location>
</feature>
<dbReference type="WBParaSite" id="ACAC_0001363601-mRNA-1">
    <property type="protein sequence ID" value="ACAC_0001363601-mRNA-1"/>
    <property type="gene ID" value="ACAC_0001363601"/>
</dbReference>
<evidence type="ECO:0000256" key="1">
    <source>
        <dbReference type="SAM" id="MobiDB-lite"/>
    </source>
</evidence>
<accession>A0A0K0DPE7</accession>
<evidence type="ECO:0000313" key="3">
    <source>
        <dbReference type="WBParaSite" id="ACAC_0001363601-mRNA-1"/>
    </source>
</evidence>
<organism evidence="2 3">
    <name type="scientific">Angiostrongylus cantonensis</name>
    <name type="common">Rat lungworm</name>
    <dbReference type="NCBI Taxonomy" id="6313"/>
    <lineage>
        <taxon>Eukaryota</taxon>
        <taxon>Metazoa</taxon>
        <taxon>Ecdysozoa</taxon>
        <taxon>Nematoda</taxon>
        <taxon>Chromadorea</taxon>
        <taxon>Rhabditida</taxon>
        <taxon>Rhabditina</taxon>
        <taxon>Rhabditomorpha</taxon>
        <taxon>Strongyloidea</taxon>
        <taxon>Metastrongylidae</taxon>
        <taxon>Angiostrongylus</taxon>
    </lineage>
</organism>
<proteinExistence type="predicted"/>
<keyword evidence="2" id="KW-1185">Reference proteome</keyword>
<evidence type="ECO:0000313" key="2">
    <source>
        <dbReference type="Proteomes" id="UP000035642"/>
    </source>
</evidence>
<dbReference type="AlphaFoldDB" id="A0A0K0DPE7"/>
<dbReference type="Proteomes" id="UP000035642">
    <property type="component" value="Unassembled WGS sequence"/>
</dbReference>
<reference evidence="3" key="2">
    <citation type="submission" date="2017-02" db="UniProtKB">
        <authorList>
            <consortium name="WormBaseParasite"/>
        </authorList>
    </citation>
    <scope>IDENTIFICATION</scope>
</reference>
<reference evidence="2" key="1">
    <citation type="submission" date="2012-09" db="EMBL/GenBank/DDBJ databases">
        <authorList>
            <person name="Martin A.A."/>
        </authorList>
    </citation>
    <scope>NUCLEOTIDE SEQUENCE</scope>
</reference>
<sequence length="147" mass="16185">MVEAAEAGKSIPKALRSFANYKTKMIALRSPDGTITASRKAVEKIIHEYYSDFFDSHVHLPSYEIKEDGYAVPPVLPSEIRHAISSVKNRTAPGPICCSTGSPFRNPTCHFVGEKSNSSRSGEDQIRTSEEPYASPRKHIGSALYTL</sequence>
<name>A0A0K0DPE7_ANGCA</name>
<protein>
    <submittedName>
        <fullName evidence="3">Reverse transcriptase domain-containing protein</fullName>
    </submittedName>
</protein>